<protein>
    <recommendedName>
        <fullName evidence="4">Flavin-nucleotide-binding protein</fullName>
    </recommendedName>
</protein>
<feature type="region of interest" description="Disordered" evidence="1">
    <location>
        <begin position="32"/>
        <end position="53"/>
    </location>
</feature>
<evidence type="ECO:0008006" key="4">
    <source>
        <dbReference type="Google" id="ProtNLM"/>
    </source>
</evidence>
<dbReference type="InterPro" id="IPR024747">
    <property type="entry name" value="Pyridox_Oxase-rel"/>
</dbReference>
<dbReference type="PANTHER" id="PTHR34071">
    <property type="entry name" value="5-NITROIMIDAZOLE ANTIBIOTICS RESISTANCE PROTEIN, NIMA-FAMILY-RELATED PROTEIN-RELATED"/>
    <property type="match status" value="1"/>
</dbReference>
<dbReference type="PANTHER" id="PTHR34071:SF2">
    <property type="entry name" value="FLAVIN-NUCLEOTIDE-BINDING PROTEIN"/>
    <property type="match status" value="1"/>
</dbReference>
<evidence type="ECO:0000313" key="2">
    <source>
        <dbReference type="EMBL" id="MCP2260936.1"/>
    </source>
</evidence>
<proteinExistence type="predicted"/>
<gene>
    <name evidence="2" type="ORF">LX15_004656</name>
</gene>
<dbReference type="SUPFAM" id="SSF50475">
    <property type="entry name" value="FMN-binding split barrel"/>
    <property type="match status" value="1"/>
</dbReference>
<dbReference type="InterPro" id="IPR012349">
    <property type="entry name" value="Split_barrel_FMN-bd"/>
</dbReference>
<organism evidence="2 3">
    <name type="scientific">Streptoalloteichus tenebrarius (strain ATCC 17920 / DSM 40477 / JCM 4838 / CBS 697.72 / NBRC 16177 / NCIMB 11028 / NRRL B-12390 / A12253. 1 / ISP 5477)</name>
    <name type="common">Streptomyces tenebrarius</name>
    <dbReference type="NCBI Taxonomy" id="1933"/>
    <lineage>
        <taxon>Bacteria</taxon>
        <taxon>Bacillati</taxon>
        <taxon>Actinomycetota</taxon>
        <taxon>Actinomycetes</taxon>
        <taxon>Pseudonocardiales</taxon>
        <taxon>Pseudonocardiaceae</taxon>
        <taxon>Streptoalloteichus</taxon>
    </lineage>
</organism>
<keyword evidence="3" id="KW-1185">Reference proteome</keyword>
<accession>A0ABT1HZK1</accession>
<dbReference type="EMBL" id="JAMTCP010000033">
    <property type="protein sequence ID" value="MCP2260936.1"/>
    <property type="molecule type" value="Genomic_DNA"/>
</dbReference>
<evidence type="ECO:0000256" key="1">
    <source>
        <dbReference type="SAM" id="MobiDB-lite"/>
    </source>
</evidence>
<dbReference type="Proteomes" id="UP001205311">
    <property type="component" value="Unassembled WGS sequence"/>
</dbReference>
<dbReference type="Gene3D" id="2.30.110.10">
    <property type="entry name" value="Electron Transport, Fmn-binding Protein, Chain A"/>
    <property type="match status" value="1"/>
</dbReference>
<reference evidence="2 3" key="1">
    <citation type="submission" date="2022-06" db="EMBL/GenBank/DDBJ databases">
        <title>Genomic Encyclopedia of Archaeal and Bacterial Type Strains, Phase II (KMG-II): from individual species to whole genera.</title>
        <authorList>
            <person name="Goeker M."/>
        </authorList>
    </citation>
    <scope>NUCLEOTIDE SEQUENCE [LARGE SCALE GENOMIC DNA]</scope>
    <source>
        <strain evidence="2 3">DSM 40477</strain>
    </source>
</reference>
<name>A0ABT1HZK1_STRSD</name>
<comment type="caution">
    <text evidence="2">The sequence shown here is derived from an EMBL/GenBank/DDBJ whole genome shotgun (WGS) entry which is preliminary data.</text>
</comment>
<dbReference type="Pfam" id="PF12900">
    <property type="entry name" value="Pyridox_ox_2"/>
    <property type="match status" value="1"/>
</dbReference>
<evidence type="ECO:0000313" key="3">
    <source>
        <dbReference type="Proteomes" id="UP001205311"/>
    </source>
</evidence>
<sequence length="260" mass="27649">MGSSAGSGEGDGEGDTDTRWPFVFGGEWPFNDATSGQHPGVVTRSDLSPTDRSTIKRGKHRAVTDRSALHDVLDAGLVCHLGVVVDGSPLVLPTGYGRDGDTLYIHGSTGARSLRAAADGVDVCVNVTLLDGIVYARSVRHHSMNYRSAVVHGTARPVTDDEEKWHGLRVIMEHIAPGSWDHARLPNHKELAATAVLALDLTEAALKVRTGGPVDDEEDVAGFPAWAGVLPVRQVFGAPEPCVLLPEGTPVPEHVRRRAG</sequence>